<dbReference type="EMBL" id="LT598496">
    <property type="protein sequence ID" value="SBV25842.1"/>
    <property type="molecule type" value="Genomic_DNA"/>
</dbReference>
<dbReference type="STRING" id="307121.GA0070620_1324"/>
<dbReference type="Pfam" id="PF13649">
    <property type="entry name" value="Methyltransf_25"/>
    <property type="match status" value="1"/>
</dbReference>
<organism evidence="2 3">
    <name type="scientific">Micromonospora krabiensis</name>
    <dbReference type="NCBI Taxonomy" id="307121"/>
    <lineage>
        <taxon>Bacteria</taxon>
        <taxon>Bacillati</taxon>
        <taxon>Actinomycetota</taxon>
        <taxon>Actinomycetes</taxon>
        <taxon>Micromonosporales</taxon>
        <taxon>Micromonosporaceae</taxon>
        <taxon>Micromonospora</taxon>
    </lineage>
</organism>
<sequence>MSPHITDAAAWQESWDRQQEAYLPDREHRFTALLDAVDAVTDGAPPRLLDLAGGTGTISLRTLARFPGADVTLVDLDPALLAIAEASLAGRATVVTADLGRPDWTAALPHREYDAVLTATALHWLPADRLTRLYAEIRGVLRPGGILANADHMPDDALPELTKRLTARAQTRRAARYAAGAVASWSDWWERAGADPSLAPLVERRHAIYPAGHGPEWIPPVSWHLAALTDAGFTEVGTLWRGGADAAVVGLR</sequence>
<dbReference type="SUPFAM" id="SSF53335">
    <property type="entry name" value="S-adenosyl-L-methionine-dependent methyltransferases"/>
    <property type="match status" value="1"/>
</dbReference>
<dbReference type="Proteomes" id="UP000199393">
    <property type="component" value="Chromosome I"/>
</dbReference>
<dbReference type="Gene3D" id="3.40.50.150">
    <property type="entry name" value="Vaccinia Virus protein VP39"/>
    <property type="match status" value="1"/>
</dbReference>
<evidence type="ECO:0000313" key="3">
    <source>
        <dbReference type="Proteomes" id="UP000199393"/>
    </source>
</evidence>
<dbReference type="AlphaFoldDB" id="A0A1C3MZT4"/>
<gene>
    <name evidence="2" type="ORF">GA0070620_1324</name>
</gene>
<dbReference type="RefSeq" id="WP_091589032.1">
    <property type="nucleotide sequence ID" value="NZ_JBHRWG010000003.1"/>
</dbReference>
<keyword evidence="3" id="KW-1185">Reference proteome</keyword>
<feature type="domain" description="Methyltransferase" evidence="1">
    <location>
        <begin position="49"/>
        <end position="145"/>
    </location>
</feature>
<dbReference type="PATRIC" id="fig|307121.4.peg.1358"/>
<dbReference type="OrthoDB" id="3286690at2"/>
<name>A0A1C3MZT4_9ACTN</name>
<protein>
    <submittedName>
        <fullName evidence="2">Methyltransferase domain-containing protein</fullName>
    </submittedName>
</protein>
<evidence type="ECO:0000313" key="2">
    <source>
        <dbReference type="EMBL" id="SBV25842.1"/>
    </source>
</evidence>
<evidence type="ECO:0000259" key="1">
    <source>
        <dbReference type="Pfam" id="PF13649"/>
    </source>
</evidence>
<keyword evidence="2" id="KW-0489">Methyltransferase</keyword>
<dbReference type="GO" id="GO:0008168">
    <property type="term" value="F:methyltransferase activity"/>
    <property type="evidence" value="ECO:0007669"/>
    <property type="project" value="UniProtKB-KW"/>
</dbReference>
<dbReference type="InterPro" id="IPR029063">
    <property type="entry name" value="SAM-dependent_MTases_sf"/>
</dbReference>
<accession>A0A1C3MZT4</accession>
<dbReference type="PANTHER" id="PTHR43591">
    <property type="entry name" value="METHYLTRANSFERASE"/>
    <property type="match status" value="1"/>
</dbReference>
<reference evidence="3" key="1">
    <citation type="submission" date="2016-06" db="EMBL/GenBank/DDBJ databases">
        <authorList>
            <person name="Varghese N."/>
        </authorList>
    </citation>
    <scope>NUCLEOTIDE SEQUENCE [LARGE SCALE GENOMIC DNA]</scope>
    <source>
        <strain evidence="3">DSM 45344</strain>
    </source>
</reference>
<dbReference type="InterPro" id="IPR041698">
    <property type="entry name" value="Methyltransf_25"/>
</dbReference>
<dbReference type="CDD" id="cd02440">
    <property type="entry name" value="AdoMet_MTases"/>
    <property type="match status" value="1"/>
</dbReference>
<keyword evidence="2" id="KW-0808">Transferase</keyword>
<dbReference type="GO" id="GO:0032259">
    <property type="term" value="P:methylation"/>
    <property type="evidence" value="ECO:0007669"/>
    <property type="project" value="UniProtKB-KW"/>
</dbReference>
<proteinExistence type="predicted"/>